<comment type="caution">
    <text evidence="2">The sequence shown here is derived from an EMBL/GenBank/DDBJ whole genome shotgun (WGS) entry which is preliminary data.</text>
</comment>
<feature type="region of interest" description="Disordered" evidence="1">
    <location>
        <begin position="1"/>
        <end position="33"/>
    </location>
</feature>
<gene>
    <name evidence="2" type="ORF">ACJMK2_024990</name>
</gene>
<protein>
    <submittedName>
        <fullName evidence="2">Uncharacterized protein</fullName>
    </submittedName>
</protein>
<name>A0ABD3XH44_SINWO</name>
<feature type="compositionally biased region" description="Polar residues" evidence="1">
    <location>
        <begin position="1"/>
        <end position="10"/>
    </location>
</feature>
<reference evidence="2 3" key="1">
    <citation type="submission" date="2024-11" db="EMBL/GenBank/DDBJ databases">
        <title>Chromosome-level genome assembly of the freshwater bivalve Anodonta woodiana.</title>
        <authorList>
            <person name="Chen X."/>
        </authorList>
    </citation>
    <scope>NUCLEOTIDE SEQUENCE [LARGE SCALE GENOMIC DNA]</scope>
    <source>
        <strain evidence="2">MN2024</strain>
        <tissue evidence="2">Gills</tissue>
    </source>
</reference>
<evidence type="ECO:0000313" key="2">
    <source>
        <dbReference type="EMBL" id="KAL3884891.1"/>
    </source>
</evidence>
<evidence type="ECO:0000313" key="3">
    <source>
        <dbReference type="Proteomes" id="UP001634394"/>
    </source>
</evidence>
<feature type="compositionally biased region" description="Polar residues" evidence="1">
    <location>
        <begin position="23"/>
        <end position="33"/>
    </location>
</feature>
<organism evidence="2 3">
    <name type="scientific">Sinanodonta woodiana</name>
    <name type="common">Chinese pond mussel</name>
    <name type="synonym">Anodonta woodiana</name>
    <dbReference type="NCBI Taxonomy" id="1069815"/>
    <lineage>
        <taxon>Eukaryota</taxon>
        <taxon>Metazoa</taxon>
        <taxon>Spiralia</taxon>
        <taxon>Lophotrochozoa</taxon>
        <taxon>Mollusca</taxon>
        <taxon>Bivalvia</taxon>
        <taxon>Autobranchia</taxon>
        <taxon>Heteroconchia</taxon>
        <taxon>Palaeoheterodonta</taxon>
        <taxon>Unionida</taxon>
        <taxon>Unionoidea</taxon>
        <taxon>Unionidae</taxon>
        <taxon>Unioninae</taxon>
        <taxon>Sinanodonta</taxon>
    </lineage>
</organism>
<accession>A0ABD3XH44</accession>
<dbReference type="AlphaFoldDB" id="A0ABD3XH44"/>
<evidence type="ECO:0000256" key="1">
    <source>
        <dbReference type="SAM" id="MobiDB-lite"/>
    </source>
</evidence>
<keyword evidence="3" id="KW-1185">Reference proteome</keyword>
<proteinExistence type="predicted"/>
<sequence>MTRCTMTKTPSVAEEAPDALDLSQKNSSPLPIQGTASNISKKCLNIKERVLMVLNMGSMPLLAPVRRDWKKEMQFTIKEGSTVTHWPPEGWTKMTPDQKVLTWEYAAMTLETGAESRKNPALERGYLLAKFIMLTFLGTAEPTYGGEMISRKARYYNYEWLRQLAIHGIRRDV</sequence>
<dbReference type="Proteomes" id="UP001634394">
    <property type="component" value="Unassembled WGS sequence"/>
</dbReference>
<dbReference type="EMBL" id="JBJQND010000002">
    <property type="protein sequence ID" value="KAL3884891.1"/>
    <property type="molecule type" value="Genomic_DNA"/>
</dbReference>